<reference evidence="4" key="1">
    <citation type="submission" date="2025-08" db="UniProtKB">
        <authorList>
            <consortium name="RefSeq"/>
        </authorList>
    </citation>
    <scope>IDENTIFICATION</scope>
</reference>
<dbReference type="Proteomes" id="UP000695000">
    <property type="component" value="Unplaced"/>
</dbReference>
<dbReference type="InterPro" id="IPR026512">
    <property type="entry name" value="RGS7BP/RGS9BP"/>
</dbReference>
<protein>
    <submittedName>
        <fullName evidence="4">Uncharacterized protein LOC108560205 isoform X1</fullName>
    </submittedName>
</protein>
<accession>A0ABM1MEZ9</accession>
<evidence type="ECO:0000313" key="3">
    <source>
        <dbReference type="Proteomes" id="UP000695000"/>
    </source>
</evidence>
<organism evidence="3 4">
    <name type="scientific">Nicrophorus vespilloides</name>
    <name type="common">Boreal carrion beetle</name>
    <dbReference type="NCBI Taxonomy" id="110193"/>
    <lineage>
        <taxon>Eukaryota</taxon>
        <taxon>Metazoa</taxon>
        <taxon>Ecdysozoa</taxon>
        <taxon>Arthropoda</taxon>
        <taxon>Hexapoda</taxon>
        <taxon>Insecta</taxon>
        <taxon>Pterygota</taxon>
        <taxon>Neoptera</taxon>
        <taxon>Endopterygota</taxon>
        <taxon>Coleoptera</taxon>
        <taxon>Polyphaga</taxon>
        <taxon>Staphyliniformia</taxon>
        <taxon>Silphidae</taxon>
        <taxon>Nicrophorinae</taxon>
        <taxon>Nicrophorus</taxon>
    </lineage>
</organism>
<keyword evidence="3" id="KW-1185">Reference proteome</keyword>
<proteinExistence type="inferred from homology"/>
<evidence type="ECO:0000313" key="4">
    <source>
        <dbReference type="RefSeq" id="XP_017773149.1"/>
    </source>
</evidence>
<dbReference type="PANTHER" id="PTHR21029">
    <property type="entry name" value="R-SEVEN BINDING PROTEIN (R7BP) HOMOLOG"/>
    <property type="match status" value="1"/>
</dbReference>
<sequence length="238" mass="27142">MRNMTGRRSSSIGCRSLIGRRTSVFITSTPDPSKVVVDVNSQVASFRDLLIQIGGHRDGPELREKIRKARRHCVESCKQAALILLPHVKSVYATGIPVDCQNLVLFFFMVQMFWRELEKCLHLVQLIPMDMAEYFVLVVIIETRAGPSNFGNVITQILLCKQLAPDFNVEEVFSVSKDIREIERLLAEMQEFMPEQEQDMERAEALTENAAAPWTDRTGEESVCTMSFFCCVSRQNYI</sequence>
<name>A0ABM1MEZ9_NICVS</name>
<dbReference type="GeneID" id="108560205"/>
<gene>
    <name evidence="4" type="primary">LOC108560205</name>
</gene>
<dbReference type="RefSeq" id="XP_017773149.1">
    <property type="nucleotide sequence ID" value="XM_017917660.1"/>
</dbReference>
<evidence type="ECO:0000256" key="1">
    <source>
        <dbReference type="ARBA" id="ARBA00007457"/>
    </source>
</evidence>
<keyword evidence="2" id="KW-0734">Signal transduction inhibitor</keyword>
<comment type="similarity">
    <text evidence="1">Belongs to the RGS7BP/RGS9BP family.</text>
</comment>
<evidence type="ECO:0000256" key="2">
    <source>
        <dbReference type="ARBA" id="ARBA00022700"/>
    </source>
</evidence>